<name>A0A8H6Z334_9AGAR</name>
<keyword evidence="1" id="KW-0472">Membrane</keyword>
<keyword evidence="1" id="KW-0812">Transmembrane</keyword>
<evidence type="ECO:0000313" key="3">
    <source>
        <dbReference type="Proteomes" id="UP000620124"/>
    </source>
</evidence>
<comment type="caution">
    <text evidence="2">The sequence shown here is derived from an EMBL/GenBank/DDBJ whole genome shotgun (WGS) entry which is preliminary data.</text>
</comment>
<protein>
    <submittedName>
        <fullName evidence="2">Uncharacterized protein</fullName>
    </submittedName>
</protein>
<evidence type="ECO:0000256" key="1">
    <source>
        <dbReference type="SAM" id="Phobius"/>
    </source>
</evidence>
<proteinExistence type="predicted"/>
<feature type="transmembrane region" description="Helical" evidence="1">
    <location>
        <begin position="175"/>
        <end position="197"/>
    </location>
</feature>
<accession>A0A8H6Z334</accession>
<keyword evidence="3" id="KW-1185">Reference proteome</keyword>
<reference evidence="2" key="1">
    <citation type="submission" date="2020-05" db="EMBL/GenBank/DDBJ databases">
        <title>Mycena genomes resolve the evolution of fungal bioluminescence.</title>
        <authorList>
            <person name="Tsai I.J."/>
        </authorList>
    </citation>
    <scope>NUCLEOTIDE SEQUENCE</scope>
    <source>
        <strain evidence="2">CCC161011</strain>
    </source>
</reference>
<gene>
    <name evidence="2" type="ORF">MVEN_00028000</name>
</gene>
<evidence type="ECO:0000313" key="2">
    <source>
        <dbReference type="EMBL" id="KAF7371715.1"/>
    </source>
</evidence>
<keyword evidence="1" id="KW-1133">Transmembrane helix</keyword>
<organism evidence="2 3">
    <name type="scientific">Mycena venus</name>
    <dbReference type="NCBI Taxonomy" id="2733690"/>
    <lineage>
        <taxon>Eukaryota</taxon>
        <taxon>Fungi</taxon>
        <taxon>Dikarya</taxon>
        <taxon>Basidiomycota</taxon>
        <taxon>Agaricomycotina</taxon>
        <taxon>Agaricomycetes</taxon>
        <taxon>Agaricomycetidae</taxon>
        <taxon>Agaricales</taxon>
        <taxon>Marasmiineae</taxon>
        <taxon>Mycenaceae</taxon>
        <taxon>Mycena</taxon>
    </lineage>
</organism>
<dbReference type="Proteomes" id="UP000620124">
    <property type="component" value="Unassembled WGS sequence"/>
</dbReference>
<sequence length="239" mass="25341">MDVPATCVRVWSASLVGLGGGAELGCGRCCTLRAGGTEPPAAVDDWRSHGLPCRCGCRRERGGLTRPNDALMRRGTWSFAAPQCVAIGGVCTGSQVLVITASLRRRTSTLVASCFGLLNDSSELLRQGVELLRESIRMQSQPQSKVLSAYAGATEKLYAICILKSVRESTANPCVAPVFVLVFLLYALVPSIAVAIIPIPVPSLSSHCIRWGSGPFIYNDAHGFAACILYSPLSEAISI</sequence>
<dbReference type="EMBL" id="JACAZI010000001">
    <property type="protein sequence ID" value="KAF7371715.1"/>
    <property type="molecule type" value="Genomic_DNA"/>
</dbReference>
<dbReference type="AlphaFoldDB" id="A0A8H6Z334"/>